<dbReference type="EMBL" id="CM029043">
    <property type="protein sequence ID" value="KAG2610761.1"/>
    <property type="molecule type" value="Genomic_DNA"/>
</dbReference>
<organism evidence="1 2">
    <name type="scientific">Panicum virgatum</name>
    <name type="common">Blackwell switchgrass</name>
    <dbReference type="NCBI Taxonomy" id="38727"/>
    <lineage>
        <taxon>Eukaryota</taxon>
        <taxon>Viridiplantae</taxon>
        <taxon>Streptophyta</taxon>
        <taxon>Embryophyta</taxon>
        <taxon>Tracheophyta</taxon>
        <taxon>Spermatophyta</taxon>
        <taxon>Magnoliopsida</taxon>
        <taxon>Liliopsida</taxon>
        <taxon>Poales</taxon>
        <taxon>Poaceae</taxon>
        <taxon>PACMAD clade</taxon>
        <taxon>Panicoideae</taxon>
        <taxon>Panicodae</taxon>
        <taxon>Paniceae</taxon>
        <taxon>Panicinae</taxon>
        <taxon>Panicum</taxon>
        <taxon>Panicum sect. Hiantes</taxon>
    </lineage>
</organism>
<keyword evidence="2" id="KW-1185">Reference proteome</keyword>
<accession>A0A8T0TG33</accession>
<name>A0A8T0TG33_PANVG</name>
<protein>
    <submittedName>
        <fullName evidence="1">Uncharacterized protein</fullName>
    </submittedName>
</protein>
<sequence>MMPPTLIMATRTEETIGFPAILNEMMRRARYAFRPEYAVYARGYGVGLVDYVATLHLGPRMVIRPPPPDFEAWGTSMEMAIQGLARSAIVVLRHEHPELWEEPFTYIPVRGLGDPIAHVVTPPNGPFTMERCMAEVVTAYEIENRSLVWELEETKRHLVNLQVQVEPYMRTMTLPRMVPNAWPHNTPKEAPPHRCPHVVGV</sequence>
<dbReference type="Proteomes" id="UP000823388">
    <property type="component" value="Chromosome 4K"/>
</dbReference>
<evidence type="ECO:0000313" key="1">
    <source>
        <dbReference type="EMBL" id="KAG2610761.1"/>
    </source>
</evidence>
<reference evidence="1" key="1">
    <citation type="submission" date="2020-05" db="EMBL/GenBank/DDBJ databases">
        <title>WGS assembly of Panicum virgatum.</title>
        <authorList>
            <person name="Lovell J.T."/>
            <person name="Jenkins J."/>
            <person name="Shu S."/>
            <person name="Juenger T.E."/>
            <person name="Schmutz J."/>
        </authorList>
    </citation>
    <scope>NUCLEOTIDE SEQUENCE</scope>
    <source>
        <strain evidence="1">AP13</strain>
    </source>
</reference>
<comment type="caution">
    <text evidence="1">The sequence shown here is derived from an EMBL/GenBank/DDBJ whole genome shotgun (WGS) entry which is preliminary data.</text>
</comment>
<proteinExistence type="predicted"/>
<gene>
    <name evidence="1" type="ORF">PVAP13_4KG217400</name>
</gene>
<evidence type="ECO:0000313" key="2">
    <source>
        <dbReference type="Proteomes" id="UP000823388"/>
    </source>
</evidence>
<dbReference type="AlphaFoldDB" id="A0A8T0TG33"/>